<feature type="region of interest" description="Disordered" evidence="1">
    <location>
        <begin position="1"/>
        <end position="21"/>
    </location>
</feature>
<keyword evidence="3" id="KW-1185">Reference proteome</keyword>
<protein>
    <submittedName>
        <fullName evidence="2">YbdD/YjiX family protein</fullName>
    </submittedName>
</protein>
<proteinExistence type="predicted"/>
<dbReference type="Pfam" id="PF04328">
    <property type="entry name" value="Sel_put"/>
    <property type="match status" value="1"/>
</dbReference>
<accession>A0A4V6CSQ8</accession>
<dbReference type="AlphaFoldDB" id="A0A4V6CSQ8"/>
<name>A0A4V6CSQ8_9ACTN</name>
<dbReference type="RefSeq" id="WP_137451858.1">
    <property type="nucleotide sequence ID" value="NZ_SZZH01000009.1"/>
</dbReference>
<evidence type="ECO:0000313" key="3">
    <source>
        <dbReference type="Proteomes" id="UP000306985"/>
    </source>
</evidence>
<evidence type="ECO:0000256" key="1">
    <source>
        <dbReference type="SAM" id="MobiDB-lite"/>
    </source>
</evidence>
<comment type="caution">
    <text evidence="2">The sequence shown here is derived from an EMBL/GenBank/DDBJ whole genome shotgun (WGS) entry which is preliminary data.</text>
</comment>
<dbReference type="OrthoDB" id="3541280at2"/>
<dbReference type="EMBL" id="SZZH01000009">
    <property type="protein sequence ID" value="TKV55965.1"/>
    <property type="molecule type" value="Genomic_DNA"/>
</dbReference>
<organism evidence="2 3">
    <name type="scientific">Nakamurella flava</name>
    <dbReference type="NCBI Taxonomy" id="2576308"/>
    <lineage>
        <taxon>Bacteria</taxon>
        <taxon>Bacillati</taxon>
        <taxon>Actinomycetota</taxon>
        <taxon>Actinomycetes</taxon>
        <taxon>Nakamurellales</taxon>
        <taxon>Nakamurellaceae</taxon>
        <taxon>Nakamurella</taxon>
    </lineage>
</organism>
<gene>
    <name evidence="2" type="ORF">FDO65_21720</name>
</gene>
<evidence type="ECO:0000313" key="2">
    <source>
        <dbReference type="EMBL" id="TKV55965.1"/>
    </source>
</evidence>
<reference evidence="2 3" key="1">
    <citation type="submission" date="2019-05" db="EMBL/GenBank/DDBJ databases">
        <title>Nakamurella sp. N5BH11, whole genome shotgun sequence.</title>
        <authorList>
            <person name="Tuo L."/>
        </authorList>
    </citation>
    <scope>NUCLEOTIDE SEQUENCE [LARGE SCALE GENOMIC DNA]</scope>
    <source>
        <strain evidence="2 3">N5BH11</strain>
    </source>
</reference>
<sequence>MNDAGGRPAAGDGDARPASGVPWRRWWDGLRWWTNGVVGQSAYTTYVEHLRRRHPEAPIPDERQFWRDKYEQMDRNPGARCC</sequence>
<dbReference type="Proteomes" id="UP000306985">
    <property type="component" value="Unassembled WGS sequence"/>
</dbReference>
<dbReference type="InterPro" id="IPR007423">
    <property type="entry name" value="Sel_put"/>
</dbReference>
<feature type="compositionally biased region" description="Low complexity" evidence="1">
    <location>
        <begin position="1"/>
        <end position="18"/>
    </location>
</feature>